<dbReference type="CDD" id="cd00158">
    <property type="entry name" value="RHOD"/>
    <property type="match status" value="1"/>
</dbReference>
<dbReference type="OrthoDB" id="1668230at2759"/>
<dbReference type="PANTHER" id="PTHR22957:SF168">
    <property type="entry name" value="TBC DOMAIN-CONTAINING PROTEIN KINASE-LIKE PROTEIN"/>
    <property type="match status" value="1"/>
</dbReference>
<dbReference type="SUPFAM" id="SSF52821">
    <property type="entry name" value="Rhodanese/Cell cycle control phosphatase"/>
    <property type="match status" value="1"/>
</dbReference>
<dbReference type="EMBL" id="QKWP01000431">
    <property type="protein sequence ID" value="RIB20185.1"/>
    <property type="molecule type" value="Genomic_DNA"/>
</dbReference>
<dbReference type="SUPFAM" id="SSF56112">
    <property type="entry name" value="Protein kinase-like (PK-like)"/>
    <property type="match status" value="1"/>
</dbReference>
<comment type="caution">
    <text evidence="5">The sequence shown here is derived from an EMBL/GenBank/DDBJ whole genome shotgun (WGS) entry which is preliminary data.</text>
</comment>
<dbReference type="GO" id="GO:0004672">
    <property type="term" value="F:protein kinase activity"/>
    <property type="evidence" value="ECO:0007669"/>
    <property type="project" value="InterPro"/>
</dbReference>
<gene>
    <name evidence="5" type="ORF">C2G38_2141286</name>
</gene>
<dbReference type="SMART" id="SM00164">
    <property type="entry name" value="TBC"/>
    <property type="match status" value="1"/>
</dbReference>
<dbReference type="InterPro" id="IPR000195">
    <property type="entry name" value="Rab-GAP-TBC_dom"/>
</dbReference>
<dbReference type="Gene3D" id="1.10.8.270">
    <property type="entry name" value="putative rabgap domain of human tbc1 domain family member 14 like domains"/>
    <property type="match status" value="1"/>
</dbReference>
<dbReference type="Pfam" id="PF00069">
    <property type="entry name" value="Pkinase"/>
    <property type="match status" value="1"/>
</dbReference>
<dbReference type="SMART" id="SM00450">
    <property type="entry name" value="RHOD"/>
    <property type="match status" value="1"/>
</dbReference>
<evidence type="ECO:0000313" key="6">
    <source>
        <dbReference type="Proteomes" id="UP000266673"/>
    </source>
</evidence>
<dbReference type="InterPro" id="IPR000719">
    <property type="entry name" value="Prot_kinase_dom"/>
</dbReference>
<name>A0A397VCI5_9GLOM</name>
<dbReference type="Pfam" id="PF00566">
    <property type="entry name" value="RabGAP-TBC"/>
    <property type="match status" value="1"/>
</dbReference>
<dbReference type="GO" id="GO:0005096">
    <property type="term" value="F:GTPase activator activity"/>
    <property type="evidence" value="ECO:0007669"/>
    <property type="project" value="TreeGrafter"/>
</dbReference>
<dbReference type="STRING" id="44941.A0A397VCI5"/>
<sequence>MATFATDKDLNAGTSQDVHLGVNSFSAIACVEDRDISLATATTEIFGRFQFLKVILTINHFKTLLHPNICEYVEIVKGKHDRLFVIFEYHMNQLGKLYSRDNEGNIQVARVGDNMIQEWAFQILKALAYLNKNNITHHNLAPNNILLDSQGRVKLADYGLYFMTKGGVNVDFPIGYPHYIPPEAIYHSIDINETTGKVDVWSLGVILAELATGAPFWEGNDKDISRIFSALWKLQSIAEEDEDEELWDRFAVCQLGINGPILDFLQGTDDDENVEFRKLVRACLEVNPSNRCSPEQLLSHPYFSSIYENDFSNNYRYWCIKPFLQSQKFEVDDDFLEPIDDPQNKDVLDGMPLSQIYYFWKLAGGDVESELAKRGYMSSTPPIERIPRTVKVLDGKEEGTTKDTAFLYSDTVYSLSLKELRQRLKSVAGPNKETFEWDTDYFLVVDENDMNFLVDEIVDDENSGPKDERLEELIGKYLFPDPNNNKPSSSSVIGQSPPPSNNVKSPLLAREKDVVYQFQRVALFSELLRQYPASRDEIIHQAKVDIPPFLRGKIWAAILGVNGDYQTAYDAYDKETEKENQTDRQIDVDVPRCHQYHQLLSSPVGHEKLRRLLKCFVAANKQKLVYWQGLDSLCAPFLTLNFNDEALAFSCFHAFIPKFMKDFFISDNTPVMQEYLAVFRHLLSFHDPELSRHLNKVGYHPELYAVPWFLTLFTHVFPLDKTYHLWDKILVGPPSLPLFTGVSIIRQFRDTLIKTEFNDCIMVAELFPNVDIEKCVQSALSMYKVTPPSVIYRVHESDTKTGENQHDQRWWEQPTPIEVKKAELTPRISLKDLVKLKNYVLVIDTRTEQEFGRGHFPLSINMNPVHLEQLSQALWQEKKKYHVVVGIRGESGPQFASDLVNAGFPRVAVLNGGIDVMRDDGVGVVVCTCACPPIKAPSKNRDVIYWKCTQNLMN</sequence>
<reference evidence="5 6" key="1">
    <citation type="submission" date="2018-06" db="EMBL/GenBank/DDBJ databases">
        <title>Comparative genomics reveals the genomic features of Rhizophagus irregularis, R. cerebriforme, R. diaphanum and Gigaspora rosea, and their symbiotic lifestyle signature.</title>
        <authorList>
            <person name="Morin E."/>
            <person name="San Clemente H."/>
            <person name="Chen E.C.H."/>
            <person name="De La Providencia I."/>
            <person name="Hainaut M."/>
            <person name="Kuo A."/>
            <person name="Kohler A."/>
            <person name="Murat C."/>
            <person name="Tang N."/>
            <person name="Roy S."/>
            <person name="Loubradou J."/>
            <person name="Henrissat B."/>
            <person name="Grigoriev I.V."/>
            <person name="Corradi N."/>
            <person name="Roux C."/>
            <person name="Martin F.M."/>
        </authorList>
    </citation>
    <scope>NUCLEOTIDE SEQUENCE [LARGE SCALE GENOMIC DNA]</scope>
    <source>
        <strain evidence="5 6">DAOM 194757</strain>
    </source>
</reference>
<feature type="domain" description="Rab-GAP TBC" evidence="3">
    <location>
        <begin position="545"/>
        <end position="733"/>
    </location>
</feature>
<dbReference type="FunFam" id="1.10.8.270:FF:000044">
    <property type="entry name" value="TBC Kinase homolog"/>
    <property type="match status" value="1"/>
</dbReference>
<dbReference type="Gene3D" id="1.10.472.80">
    <property type="entry name" value="Ypt/Rab-GAP domain of gyp1p, domain 3"/>
    <property type="match status" value="1"/>
</dbReference>
<dbReference type="InterPro" id="IPR036873">
    <property type="entry name" value="Rhodanese-like_dom_sf"/>
</dbReference>
<dbReference type="PANTHER" id="PTHR22957">
    <property type="entry name" value="TBC1 DOMAIN FAMILY MEMBER GTPASE-ACTIVATING PROTEIN"/>
    <property type="match status" value="1"/>
</dbReference>
<proteinExistence type="predicted"/>
<evidence type="ECO:0000256" key="1">
    <source>
        <dbReference type="SAM" id="MobiDB-lite"/>
    </source>
</evidence>
<dbReference type="Gene3D" id="1.10.510.10">
    <property type="entry name" value="Transferase(Phosphotransferase) domain 1"/>
    <property type="match status" value="1"/>
</dbReference>
<feature type="region of interest" description="Disordered" evidence="1">
    <location>
        <begin position="477"/>
        <end position="505"/>
    </location>
</feature>
<protein>
    <submittedName>
        <fullName evidence="5">Rab-GTPase-TBC domain-containing protein</fullName>
    </submittedName>
</protein>
<evidence type="ECO:0000259" key="3">
    <source>
        <dbReference type="PROSITE" id="PS50086"/>
    </source>
</evidence>
<dbReference type="Gene3D" id="3.40.250.10">
    <property type="entry name" value="Rhodanese-like domain"/>
    <property type="match status" value="1"/>
</dbReference>
<dbReference type="PROSITE" id="PS50086">
    <property type="entry name" value="TBC_RABGAP"/>
    <property type="match status" value="1"/>
</dbReference>
<evidence type="ECO:0000259" key="2">
    <source>
        <dbReference type="PROSITE" id="PS50011"/>
    </source>
</evidence>
<feature type="domain" description="Protein kinase" evidence="2">
    <location>
        <begin position="4"/>
        <end position="303"/>
    </location>
</feature>
<dbReference type="AlphaFoldDB" id="A0A397VCI5"/>
<dbReference type="Pfam" id="PF00581">
    <property type="entry name" value="Rhodanese"/>
    <property type="match status" value="1"/>
</dbReference>
<organism evidence="5 6">
    <name type="scientific">Gigaspora rosea</name>
    <dbReference type="NCBI Taxonomy" id="44941"/>
    <lineage>
        <taxon>Eukaryota</taxon>
        <taxon>Fungi</taxon>
        <taxon>Fungi incertae sedis</taxon>
        <taxon>Mucoromycota</taxon>
        <taxon>Glomeromycotina</taxon>
        <taxon>Glomeromycetes</taxon>
        <taxon>Diversisporales</taxon>
        <taxon>Gigasporaceae</taxon>
        <taxon>Gigaspora</taxon>
    </lineage>
</organism>
<dbReference type="PROSITE" id="PS50206">
    <property type="entry name" value="RHODANESE_3"/>
    <property type="match status" value="1"/>
</dbReference>
<evidence type="ECO:0000259" key="4">
    <source>
        <dbReference type="PROSITE" id="PS50206"/>
    </source>
</evidence>
<dbReference type="GO" id="GO:0005524">
    <property type="term" value="F:ATP binding"/>
    <property type="evidence" value="ECO:0007669"/>
    <property type="project" value="InterPro"/>
</dbReference>
<dbReference type="PROSITE" id="PS50011">
    <property type="entry name" value="PROTEIN_KINASE_DOM"/>
    <property type="match status" value="1"/>
</dbReference>
<dbReference type="InterPro" id="IPR035969">
    <property type="entry name" value="Rab-GAP_TBC_sf"/>
</dbReference>
<dbReference type="InterPro" id="IPR001763">
    <property type="entry name" value="Rhodanese-like_dom"/>
</dbReference>
<keyword evidence="6" id="KW-1185">Reference proteome</keyword>
<feature type="compositionally biased region" description="Low complexity" evidence="1">
    <location>
        <begin position="480"/>
        <end position="491"/>
    </location>
</feature>
<dbReference type="Proteomes" id="UP000266673">
    <property type="component" value="Unassembled WGS sequence"/>
</dbReference>
<dbReference type="InterPro" id="IPR011009">
    <property type="entry name" value="Kinase-like_dom_sf"/>
</dbReference>
<accession>A0A397VCI5</accession>
<dbReference type="SUPFAM" id="SSF47923">
    <property type="entry name" value="Ypt/Rab-GAP domain of gyp1p"/>
    <property type="match status" value="2"/>
</dbReference>
<feature type="domain" description="Rhodanese" evidence="4">
    <location>
        <begin position="840"/>
        <end position="926"/>
    </location>
</feature>
<evidence type="ECO:0000313" key="5">
    <source>
        <dbReference type="EMBL" id="RIB20185.1"/>
    </source>
</evidence>